<name>A0A392QD10_9FABA</name>
<dbReference type="Proteomes" id="UP000265520">
    <property type="component" value="Unassembled WGS sequence"/>
</dbReference>
<dbReference type="AlphaFoldDB" id="A0A392QD10"/>
<reference evidence="1 2" key="1">
    <citation type="journal article" date="2018" name="Front. Plant Sci.">
        <title>Red Clover (Trifolium pratense) and Zigzag Clover (T. medium) - A Picture of Genomic Similarities and Differences.</title>
        <authorList>
            <person name="Dluhosova J."/>
            <person name="Istvanek J."/>
            <person name="Nedelnik J."/>
            <person name="Repkova J."/>
        </authorList>
    </citation>
    <scope>NUCLEOTIDE SEQUENCE [LARGE SCALE GENOMIC DNA]</scope>
    <source>
        <strain evidence="2">cv. 10/8</strain>
        <tissue evidence="1">Leaf</tissue>
    </source>
</reference>
<evidence type="ECO:0000313" key="1">
    <source>
        <dbReference type="EMBL" id="MCI22221.1"/>
    </source>
</evidence>
<sequence>MQFFKEETITDLYCEHGGTGDGGVGGIIGGEAPA</sequence>
<protein>
    <submittedName>
        <fullName evidence="1">Uncharacterized protein</fullName>
    </submittedName>
</protein>
<evidence type="ECO:0000313" key="2">
    <source>
        <dbReference type="Proteomes" id="UP000265520"/>
    </source>
</evidence>
<accession>A0A392QD10</accession>
<feature type="non-terminal residue" evidence="1">
    <location>
        <position position="34"/>
    </location>
</feature>
<dbReference type="EMBL" id="LXQA010129263">
    <property type="protein sequence ID" value="MCI22221.1"/>
    <property type="molecule type" value="Genomic_DNA"/>
</dbReference>
<keyword evidence="2" id="KW-1185">Reference proteome</keyword>
<organism evidence="1 2">
    <name type="scientific">Trifolium medium</name>
    <dbReference type="NCBI Taxonomy" id="97028"/>
    <lineage>
        <taxon>Eukaryota</taxon>
        <taxon>Viridiplantae</taxon>
        <taxon>Streptophyta</taxon>
        <taxon>Embryophyta</taxon>
        <taxon>Tracheophyta</taxon>
        <taxon>Spermatophyta</taxon>
        <taxon>Magnoliopsida</taxon>
        <taxon>eudicotyledons</taxon>
        <taxon>Gunneridae</taxon>
        <taxon>Pentapetalae</taxon>
        <taxon>rosids</taxon>
        <taxon>fabids</taxon>
        <taxon>Fabales</taxon>
        <taxon>Fabaceae</taxon>
        <taxon>Papilionoideae</taxon>
        <taxon>50 kb inversion clade</taxon>
        <taxon>NPAAA clade</taxon>
        <taxon>Hologalegina</taxon>
        <taxon>IRL clade</taxon>
        <taxon>Trifolieae</taxon>
        <taxon>Trifolium</taxon>
    </lineage>
</organism>
<proteinExistence type="predicted"/>
<comment type="caution">
    <text evidence="1">The sequence shown here is derived from an EMBL/GenBank/DDBJ whole genome shotgun (WGS) entry which is preliminary data.</text>
</comment>